<reference evidence="2 3" key="1">
    <citation type="submission" date="2016-09" db="EMBL/GenBank/DDBJ databases">
        <title>Complete genome sequence of Deltia acidovorans CM13 isolated from murine proximal colonic tissue.</title>
        <authorList>
            <person name="Saffarian A."/>
        </authorList>
    </citation>
    <scope>NUCLEOTIDE SEQUENCE [LARGE SCALE GENOMIC DNA]</scope>
    <source>
        <strain evidence="2 3">CM13</strain>
    </source>
</reference>
<dbReference type="InterPro" id="IPR000073">
    <property type="entry name" value="AB_hydrolase_1"/>
</dbReference>
<dbReference type="RefSeq" id="WP_046239237.1">
    <property type="nucleotide sequence ID" value="NZ_CBCSDN010000008.1"/>
</dbReference>
<protein>
    <submittedName>
        <fullName evidence="2">Alpha/beta hydrolase</fullName>
    </submittedName>
</protein>
<accession>A0ABN4SQ36</accession>
<evidence type="ECO:0000313" key="3">
    <source>
        <dbReference type="Proteomes" id="UP000095607"/>
    </source>
</evidence>
<dbReference type="GO" id="GO:0016787">
    <property type="term" value="F:hydrolase activity"/>
    <property type="evidence" value="ECO:0007669"/>
    <property type="project" value="UniProtKB-KW"/>
</dbReference>
<dbReference type="InterPro" id="IPR000639">
    <property type="entry name" value="Epox_hydrolase-like"/>
</dbReference>
<evidence type="ECO:0000259" key="1">
    <source>
        <dbReference type="Pfam" id="PF00561"/>
    </source>
</evidence>
<dbReference type="SUPFAM" id="SSF53474">
    <property type="entry name" value="alpha/beta-Hydrolases"/>
    <property type="match status" value="1"/>
</dbReference>
<dbReference type="InterPro" id="IPR050266">
    <property type="entry name" value="AB_hydrolase_sf"/>
</dbReference>
<dbReference type="Proteomes" id="UP000095607">
    <property type="component" value="Chromosome"/>
</dbReference>
<feature type="domain" description="AB hydrolase-1" evidence="1">
    <location>
        <begin position="56"/>
        <end position="314"/>
    </location>
</feature>
<dbReference type="PANTHER" id="PTHR43798:SF33">
    <property type="entry name" value="HYDROLASE, PUTATIVE (AFU_ORTHOLOGUE AFUA_2G14860)-RELATED"/>
    <property type="match status" value="1"/>
</dbReference>
<dbReference type="PANTHER" id="PTHR43798">
    <property type="entry name" value="MONOACYLGLYCEROL LIPASE"/>
    <property type="match status" value="1"/>
</dbReference>
<dbReference type="PRINTS" id="PR00111">
    <property type="entry name" value="ABHYDROLASE"/>
</dbReference>
<sequence>MLQAPSSPSSLSATAAEEAPIYAPTRPWRSRMVPVRTMEYHVREWGPVDGDPALAPLVLVHGWMDVAASYQFVVDAFGEAFMAGRRIIAPDWRGFGLSRPAWPADRHDFADYLGDLDHLLDTLAGDTPVDLVGHSMGGNVSMMYAGARPARIRRLVNLEGFGMPATRPDQAPARYAQWMDELRQLRSGGMELKSYDSVQDVARRLMKTNRRLPEDKALWLAHHWAAPNAQGRWEILGDTAHKLISAQLFRVEEILALYRAITAPVLAVEASDDSLGMWWKDRYTLAEYHERIGQIADCRTAVVRDAGHMLHHDQPAAVAGLIEQFLGT</sequence>
<evidence type="ECO:0000313" key="2">
    <source>
        <dbReference type="EMBL" id="AOV05596.1"/>
    </source>
</evidence>
<name>A0ABN4SQ36_9BURK</name>
<dbReference type="PRINTS" id="PR00412">
    <property type="entry name" value="EPOXHYDRLASE"/>
</dbReference>
<keyword evidence="2" id="KW-0378">Hydrolase</keyword>
<dbReference type="Gene3D" id="3.40.50.1820">
    <property type="entry name" value="alpha/beta hydrolase"/>
    <property type="match status" value="1"/>
</dbReference>
<dbReference type="Pfam" id="PF00561">
    <property type="entry name" value="Abhydrolase_1"/>
    <property type="match status" value="1"/>
</dbReference>
<keyword evidence="3" id="KW-1185">Reference proteome</keyword>
<gene>
    <name evidence="2" type="ORF">BI380_31910</name>
</gene>
<dbReference type="InterPro" id="IPR029058">
    <property type="entry name" value="AB_hydrolase_fold"/>
</dbReference>
<organism evidence="2 3">
    <name type="scientific">Delftia tsuruhatensis</name>
    <dbReference type="NCBI Taxonomy" id="180282"/>
    <lineage>
        <taxon>Bacteria</taxon>
        <taxon>Pseudomonadati</taxon>
        <taxon>Pseudomonadota</taxon>
        <taxon>Betaproteobacteria</taxon>
        <taxon>Burkholderiales</taxon>
        <taxon>Comamonadaceae</taxon>
        <taxon>Delftia</taxon>
    </lineage>
</organism>
<proteinExistence type="predicted"/>
<dbReference type="EMBL" id="CP017420">
    <property type="protein sequence ID" value="AOV05596.1"/>
    <property type="molecule type" value="Genomic_DNA"/>
</dbReference>